<dbReference type="Pfam" id="PF13376">
    <property type="entry name" value="OmdA"/>
    <property type="match status" value="1"/>
</dbReference>
<protein>
    <submittedName>
        <fullName evidence="1">YdeI/OmpD-associated family protein</fullName>
    </submittedName>
</protein>
<accession>A0ABT4L7B7</accession>
<evidence type="ECO:0000313" key="2">
    <source>
        <dbReference type="Proteomes" id="UP001144347"/>
    </source>
</evidence>
<dbReference type="EMBL" id="JAPWGM010000002">
    <property type="protein sequence ID" value="MCZ4243731.1"/>
    <property type="molecule type" value="Genomic_DNA"/>
</dbReference>
<organism evidence="1 2">
    <name type="scientific">Pedobacter punctiformis</name>
    <dbReference type="NCBI Taxonomy" id="3004097"/>
    <lineage>
        <taxon>Bacteria</taxon>
        <taxon>Pseudomonadati</taxon>
        <taxon>Bacteroidota</taxon>
        <taxon>Sphingobacteriia</taxon>
        <taxon>Sphingobacteriales</taxon>
        <taxon>Sphingobacteriaceae</taxon>
        <taxon>Pedobacter</taxon>
    </lineage>
</organism>
<gene>
    <name evidence="1" type="ORF">O0955_06910</name>
</gene>
<comment type="caution">
    <text evidence="1">The sequence shown here is derived from an EMBL/GenBank/DDBJ whole genome shotgun (WGS) entry which is preliminary data.</text>
</comment>
<sequence length="221" mass="24627">MQNLLLKKLQIKSGHVVKVDAAPENAAAIFGEIPADISFTYNSSAKFDALICFSINKADLYSQIERNLKEIKPGAVIWIFYPKKSSKIKSDLDLMNSWKELETYGLAPCASAAIDNIWTGLRLKLASEVKASGVGNAEIKQNEFAEFIDVDKKIVKLPADLEAILINHPSALQHFNALSYTNKKEYVLWILTAKQEKTRTSRLEKTLEMLLNGKKNPSAKG</sequence>
<evidence type="ECO:0000313" key="1">
    <source>
        <dbReference type="EMBL" id="MCZ4243731.1"/>
    </source>
</evidence>
<proteinExistence type="predicted"/>
<dbReference type="RefSeq" id="WP_269426806.1">
    <property type="nucleotide sequence ID" value="NZ_JAPWGM010000002.1"/>
</dbReference>
<keyword evidence="2" id="KW-1185">Reference proteome</keyword>
<name>A0ABT4L7B7_9SPHI</name>
<dbReference type="Proteomes" id="UP001144347">
    <property type="component" value="Unassembled WGS sequence"/>
</dbReference>
<reference evidence="1" key="1">
    <citation type="submission" date="2022-12" db="EMBL/GenBank/DDBJ databases">
        <title>Genome sequence of HCMS5-2.</title>
        <authorList>
            <person name="Woo H."/>
        </authorList>
    </citation>
    <scope>NUCLEOTIDE SEQUENCE</scope>
    <source>
        <strain evidence="1">HCMS5-2</strain>
    </source>
</reference>